<sequence length="934" mass="102048">MHVHMIDRFAVSIGDRTIALPGAQAPKILALLALESGRSVPHDRIQSMLWPEKAPPTAHRQISNQLSALRSILQSAGFNGLSTRNRICVLTDATTDVGQLDSDVNRARSLMSRQRHGEALPLLEQCAAMIPDEPMGGLGVEPFTSESVRLLNLREALRGEIAECLLREGRYREAVDAAQGLYESNVLSGTAVRLYMRALRGDEDQPRALTIFEEHRRRLADELGLDPDEETRKLHTRLLRERAPRNEPIGRVPRELPAEPHVFVGRDDEAATVSRALRTDDGRPRVAAVSGPGGIGKSALALHVAHCEAGAFPDGQVYIDLQGHSPGMEPVTPAEALRTVLQSFGVGTAAGESLRGLQSRFRTELADRRALLVLDNARDTAQVRRLIPGAGRSSAIVTARRPLALEQAGTNIHLEPLGHPTAKDLMTAYMGDRKARAHSAGVESMIRACGGLPLALTIAGSKCRLSSATRIDAFAKRLDDEQARLGALSLDDVAVKASIRASFEDLARSFGDTSDVVRLFHRLGLFPGLTFTSYTAGALIDADSAFAANLLEVLEDYQLVHMVGEDRFRFHDLVREYAGDVGPKAVDEARRDEALSRAVEFYAVGVVEAAATLVPSEAEYLRTSDAYPRNNTTLRFEEQEDAADWYRKELGNIVAVSEAVKDRDALAFSWAVIARLGVGIDPGFGNSLQWIDKLVDFAFDKRHLLSDEHRHLIRFSKHTSMVYRGKPESCLPILDEGQAEAAEKEPVEWRVAYLNWKSHTLRCMNENAEAYRLAADAVAKARELDNAILEFWALVRGAESAEGLGLADEACSLAEESITAARKSGNPSYVSNGRCTLAFRLARAGRVEESRDIFDDLLSPTDPDAAIKTDLKAIYLWGLGEALAGLGQSREAKARFDESVRVLYKAGIIAASELEAVRSDRSPAPPVYLAQAIG</sequence>
<dbReference type="PANTHER" id="PTHR35807:SF1">
    <property type="entry name" value="TRANSCRIPTIONAL REGULATOR REDD"/>
    <property type="match status" value="1"/>
</dbReference>
<accession>A0ABV8U0K6</accession>
<reference evidence="5" key="1">
    <citation type="journal article" date="2019" name="Int. J. Syst. Evol. Microbiol.">
        <title>The Global Catalogue of Microorganisms (GCM) 10K type strain sequencing project: providing services to taxonomists for standard genome sequencing and annotation.</title>
        <authorList>
            <consortium name="The Broad Institute Genomics Platform"/>
            <consortium name="The Broad Institute Genome Sequencing Center for Infectious Disease"/>
            <person name="Wu L."/>
            <person name="Ma J."/>
        </authorList>
    </citation>
    <scope>NUCLEOTIDE SEQUENCE [LARGE SCALE GENOMIC DNA]</scope>
    <source>
        <strain evidence="5">IBRC-M 10908</strain>
    </source>
</reference>
<name>A0ABV8U0K6_9ACTN</name>
<dbReference type="SUPFAM" id="SSF52540">
    <property type="entry name" value="P-loop containing nucleoside triphosphate hydrolases"/>
    <property type="match status" value="1"/>
</dbReference>
<dbReference type="InterPro" id="IPR036388">
    <property type="entry name" value="WH-like_DNA-bd_sf"/>
</dbReference>
<dbReference type="InterPro" id="IPR027417">
    <property type="entry name" value="P-loop_NTPase"/>
</dbReference>
<dbReference type="EMBL" id="JBHSDK010000016">
    <property type="protein sequence ID" value="MFC4336218.1"/>
    <property type="molecule type" value="Genomic_DNA"/>
</dbReference>
<evidence type="ECO:0000313" key="5">
    <source>
        <dbReference type="Proteomes" id="UP001595823"/>
    </source>
</evidence>
<dbReference type="SUPFAM" id="SSF48452">
    <property type="entry name" value="TPR-like"/>
    <property type="match status" value="2"/>
</dbReference>
<dbReference type="SUPFAM" id="SSF46894">
    <property type="entry name" value="C-terminal effector domain of the bipartite response regulators"/>
    <property type="match status" value="1"/>
</dbReference>
<dbReference type="RefSeq" id="WP_380621881.1">
    <property type="nucleotide sequence ID" value="NZ_JBHSDK010000016.1"/>
</dbReference>
<dbReference type="PANTHER" id="PTHR35807">
    <property type="entry name" value="TRANSCRIPTIONAL REGULATOR REDD-RELATED"/>
    <property type="match status" value="1"/>
</dbReference>
<proteinExistence type="predicted"/>
<comment type="caution">
    <text evidence="4">The sequence shown here is derived from an EMBL/GenBank/DDBJ whole genome shotgun (WGS) entry which is preliminary data.</text>
</comment>
<protein>
    <submittedName>
        <fullName evidence="4">BTAD domain-containing putative transcriptional regulator</fullName>
    </submittedName>
</protein>
<gene>
    <name evidence="4" type="ORF">ACFPET_13505</name>
</gene>
<keyword evidence="2" id="KW-0804">Transcription</keyword>
<dbReference type="InterPro" id="IPR005158">
    <property type="entry name" value="BTAD"/>
</dbReference>
<organism evidence="4 5">
    <name type="scientific">Salininema proteolyticum</name>
    <dbReference type="NCBI Taxonomy" id="1607685"/>
    <lineage>
        <taxon>Bacteria</taxon>
        <taxon>Bacillati</taxon>
        <taxon>Actinomycetota</taxon>
        <taxon>Actinomycetes</taxon>
        <taxon>Glycomycetales</taxon>
        <taxon>Glycomycetaceae</taxon>
        <taxon>Salininema</taxon>
    </lineage>
</organism>
<dbReference type="InterPro" id="IPR051677">
    <property type="entry name" value="AfsR-DnrI-RedD_regulator"/>
</dbReference>
<evidence type="ECO:0000259" key="3">
    <source>
        <dbReference type="SMART" id="SM01043"/>
    </source>
</evidence>
<dbReference type="PRINTS" id="PR00364">
    <property type="entry name" value="DISEASERSIST"/>
</dbReference>
<evidence type="ECO:0000256" key="1">
    <source>
        <dbReference type="ARBA" id="ARBA00023015"/>
    </source>
</evidence>
<dbReference type="Gene3D" id="3.40.50.300">
    <property type="entry name" value="P-loop containing nucleotide triphosphate hydrolases"/>
    <property type="match status" value="1"/>
</dbReference>
<keyword evidence="5" id="KW-1185">Reference proteome</keyword>
<dbReference type="InterPro" id="IPR016032">
    <property type="entry name" value="Sig_transdc_resp-reg_C-effctor"/>
</dbReference>
<dbReference type="Gene3D" id="1.25.40.10">
    <property type="entry name" value="Tetratricopeptide repeat domain"/>
    <property type="match status" value="2"/>
</dbReference>
<evidence type="ECO:0000313" key="4">
    <source>
        <dbReference type="EMBL" id="MFC4336218.1"/>
    </source>
</evidence>
<feature type="domain" description="Bacterial transcriptional activator" evidence="3">
    <location>
        <begin position="95"/>
        <end position="239"/>
    </location>
</feature>
<dbReference type="Gene3D" id="1.10.10.10">
    <property type="entry name" value="Winged helix-like DNA-binding domain superfamily/Winged helix DNA-binding domain"/>
    <property type="match status" value="1"/>
</dbReference>
<evidence type="ECO:0000256" key="2">
    <source>
        <dbReference type="ARBA" id="ARBA00023163"/>
    </source>
</evidence>
<keyword evidence="1" id="KW-0805">Transcription regulation</keyword>
<dbReference type="SMART" id="SM01043">
    <property type="entry name" value="BTAD"/>
    <property type="match status" value="1"/>
</dbReference>
<dbReference type="Proteomes" id="UP001595823">
    <property type="component" value="Unassembled WGS sequence"/>
</dbReference>
<dbReference type="Pfam" id="PF03704">
    <property type="entry name" value="BTAD"/>
    <property type="match status" value="1"/>
</dbReference>
<dbReference type="InterPro" id="IPR011990">
    <property type="entry name" value="TPR-like_helical_dom_sf"/>
</dbReference>